<dbReference type="HOGENOM" id="CLU_2085110_0_0_1"/>
<name>A0A0C3C1N0_HEBCY</name>
<gene>
    <name evidence="1" type="ORF">M413DRAFT_124274</name>
</gene>
<reference evidence="2" key="2">
    <citation type="submission" date="2015-01" db="EMBL/GenBank/DDBJ databases">
        <title>Evolutionary Origins and Diversification of the Mycorrhizal Mutualists.</title>
        <authorList>
            <consortium name="DOE Joint Genome Institute"/>
            <consortium name="Mycorrhizal Genomics Consortium"/>
            <person name="Kohler A."/>
            <person name="Kuo A."/>
            <person name="Nagy L.G."/>
            <person name="Floudas D."/>
            <person name="Copeland A."/>
            <person name="Barry K.W."/>
            <person name="Cichocki N."/>
            <person name="Veneault-Fourrey C."/>
            <person name="LaButti K."/>
            <person name="Lindquist E.A."/>
            <person name="Lipzen A."/>
            <person name="Lundell T."/>
            <person name="Morin E."/>
            <person name="Murat C."/>
            <person name="Riley R."/>
            <person name="Ohm R."/>
            <person name="Sun H."/>
            <person name="Tunlid A."/>
            <person name="Henrissat B."/>
            <person name="Grigoriev I.V."/>
            <person name="Hibbett D.S."/>
            <person name="Martin F."/>
        </authorList>
    </citation>
    <scope>NUCLEOTIDE SEQUENCE [LARGE SCALE GENOMIC DNA]</scope>
    <source>
        <strain evidence="2">h7</strain>
    </source>
</reference>
<organism evidence="1 2">
    <name type="scientific">Hebeloma cylindrosporum</name>
    <dbReference type="NCBI Taxonomy" id="76867"/>
    <lineage>
        <taxon>Eukaryota</taxon>
        <taxon>Fungi</taxon>
        <taxon>Dikarya</taxon>
        <taxon>Basidiomycota</taxon>
        <taxon>Agaricomycotina</taxon>
        <taxon>Agaricomycetes</taxon>
        <taxon>Agaricomycetidae</taxon>
        <taxon>Agaricales</taxon>
        <taxon>Agaricineae</taxon>
        <taxon>Hymenogastraceae</taxon>
        <taxon>Hebeloma</taxon>
    </lineage>
</organism>
<reference evidence="1 2" key="1">
    <citation type="submission" date="2014-04" db="EMBL/GenBank/DDBJ databases">
        <authorList>
            <consortium name="DOE Joint Genome Institute"/>
            <person name="Kuo A."/>
            <person name="Gay G."/>
            <person name="Dore J."/>
            <person name="Kohler A."/>
            <person name="Nagy L.G."/>
            <person name="Floudas D."/>
            <person name="Copeland A."/>
            <person name="Barry K.W."/>
            <person name="Cichocki N."/>
            <person name="Veneault-Fourrey C."/>
            <person name="LaButti K."/>
            <person name="Lindquist E.A."/>
            <person name="Lipzen A."/>
            <person name="Lundell T."/>
            <person name="Morin E."/>
            <person name="Murat C."/>
            <person name="Sun H."/>
            <person name="Tunlid A."/>
            <person name="Henrissat B."/>
            <person name="Grigoriev I.V."/>
            <person name="Hibbett D.S."/>
            <person name="Martin F."/>
            <person name="Nordberg H.P."/>
            <person name="Cantor M.N."/>
            <person name="Hua S.X."/>
        </authorList>
    </citation>
    <scope>NUCLEOTIDE SEQUENCE [LARGE SCALE GENOMIC DNA]</scope>
    <source>
        <strain evidence="2">h7</strain>
    </source>
</reference>
<dbReference type="Proteomes" id="UP000053424">
    <property type="component" value="Unassembled WGS sequence"/>
</dbReference>
<protein>
    <submittedName>
        <fullName evidence="1">Uncharacterized protein</fullName>
    </submittedName>
</protein>
<dbReference type="AlphaFoldDB" id="A0A0C3C1N0"/>
<accession>A0A0C3C1N0</accession>
<sequence>MEIISAEIFRFWNGFPPGFQSAIQHCSLLPLTSMPKRTWVIPLMSNYPSWQFSRQPKTPQKVRSVIHIANFCFKVLRPWTAEKSRHYGPHFWQTISYVFTEDLSTNRTTMASHFSIF</sequence>
<evidence type="ECO:0000313" key="1">
    <source>
        <dbReference type="EMBL" id="KIM42815.1"/>
    </source>
</evidence>
<dbReference type="EMBL" id="KN831777">
    <property type="protein sequence ID" value="KIM42815.1"/>
    <property type="molecule type" value="Genomic_DNA"/>
</dbReference>
<evidence type="ECO:0000313" key="2">
    <source>
        <dbReference type="Proteomes" id="UP000053424"/>
    </source>
</evidence>
<keyword evidence="2" id="KW-1185">Reference proteome</keyword>
<proteinExistence type="predicted"/>